<accession>A0AA41PVN6</accession>
<dbReference type="RefSeq" id="WP_235049772.1">
    <property type="nucleotide sequence ID" value="NZ_JAKFHA010000001.1"/>
</dbReference>
<dbReference type="Pfam" id="PF14568">
    <property type="entry name" value="SUKH_6"/>
    <property type="match status" value="1"/>
</dbReference>
<reference evidence="2" key="1">
    <citation type="submission" date="2022-01" db="EMBL/GenBank/DDBJ databases">
        <title>Genome-Based Taxonomic Classification of the Phylum Actinobacteria.</title>
        <authorList>
            <person name="Gao Y."/>
        </authorList>
    </citation>
    <scope>NUCLEOTIDE SEQUENCE</scope>
    <source>
        <strain evidence="2">KLBMP 8922</strain>
    </source>
</reference>
<dbReference type="AlphaFoldDB" id="A0AA41PVN6"/>
<dbReference type="InterPro" id="IPR037883">
    <property type="entry name" value="Knr4/Smi1-like_sf"/>
</dbReference>
<comment type="caution">
    <text evidence="2">The sequence shown here is derived from an EMBL/GenBank/DDBJ whole genome shotgun (WGS) entry which is preliminary data.</text>
</comment>
<dbReference type="SUPFAM" id="SSF160631">
    <property type="entry name" value="SMI1/KNR4-like"/>
    <property type="match status" value="1"/>
</dbReference>
<feature type="region of interest" description="Disordered" evidence="1">
    <location>
        <begin position="65"/>
        <end position="95"/>
    </location>
</feature>
<dbReference type="Gene3D" id="3.40.1580.10">
    <property type="entry name" value="SMI1/KNR4-like"/>
    <property type="match status" value="1"/>
</dbReference>
<protein>
    <submittedName>
        <fullName evidence="2">SMI1/KNR4 family protein</fullName>
    </submittedName>
</protein>
<evidence type="ECO:0000313" key="2">
    <source>
        <dbReference type="EMBL" id="MCF2525744.1"/>
    </source>
</evidence>
<evidence type="ECO:0000313" key="3">
    <source>
        <dbReference type="Proteomes" id="UP001165378"/>
    </source>
</evidence>
<evidence type="ECO:0000256" key="1">
    <source>
        <dbReference type="SAM" id="MobiDB-lite"/>
    </source>
</evidence>
<organism evidence="2 3">
    <name type="scientific">Yinghuangia soli</name>
    <dbReference type="NCBI Taxonomy" id="2908204"/>
    <lineage>
        <taxon>Bacteria</taxon>
        <taxon>Bacillati</taxon>
        <taxon>Actinomycetota</taxon>
        <taxon>Actinomycetes</taxon>
        <taxon>Kitasatosporales</taxon>
        <taxon>Streptomycetaceae</taxon>
        <taxon>Yinghuangia</taxon>
    </lineage>
</organism>
<keyword evidence="3" id="KW-1185">Reference proteome</keyword>
<gene>
    <name evidence="2" type="ORF">LZ495_00700</name>
</gene>
<proteinExistence type="predicted"/>
<dbReference type="EMBL" id="JAKFHA010000001">
    <property type="protein sequence ID" value="MCF2525744.1"/>
    <property type="molecule type" value="Genomic_DNA"/>
</dbReference>
<dbReference type="Proteomes" id="UP001165378">
    <property type="component" value="Unassembled WGS sequence"/>
</dbReference>
<name>A0AA41PVN6_9ACTN</name>
<sequence length="197" mass="22011">MDESVATLLALMPPLGGSPEPIDWHPVDTTTGRYLPGDFRDFMDHFGPGSIDRFLVILVPDQMDPGRPSGRMSEETLNARGNWDEEGGPEGLGDEDRQSLVAWGVDGFANIYCWLTSDDDLSTWPVVVWRENDVQWSVYEVGMAEFLLKVLNAQLSDDCLDGLPIWGKTTARFISHKERLRLRGLGINAWTGEVRSS</sequence>